<dbReference type="InterPro" id="IPR036390">
    <property type="entry name" value="WH_DNA-bd_sf"/>
</dbReference>
<name>A0ABM7PZU0_SINCY</name>
<feature type="domain" description="HTH marR-type" evidence="1">
    <location>
        <begin position="11"/>
        <end position="147"/>
    </location>
</feature>
<evidence type="ECO:0000313" key="3">
    <source>
        <dbReference type="Proteomes" id="UP001319861"/>
    </source>
</evidence>
<gene>
    <name evidence="2" type="ORF">SCMU_36690</name>
</gene>
<proteinExistence type="predicted"/>
<protein>
    <submittedName>
        <fullName evidence="2">MarR family transcriptional regulator</fullName>
    </submittedName>
</protein>
<dbReference type="Proteomes" id="UP001319861">
    <property type="component" value="Chromosome"/>
</dbReference>
<dbReference type="PANTHER" id="PTHR33164:SF99">
    <property type="entry name" value="MARR FAMILY REGULATORY PROTEIN"/>
    <property type="match status" value="1"/>
</dbReference>
<dbReference type="Gene3D" id="1.10.10.10">
    <property type="entry name" value="Winged helix-like DNA-binding domain superfamily/Winged helix DNA-binding domain"/>
    <property type="match status" value="1"/>
</dbReference>
<evidence type="ECO:0000313" key="2">
    <source>
        <dbReference type="EMBL" id="BCT77827.1"/>
    </source>
</evidence>
<dbReference type="Pfam" id="PF12802">
    <property type="entry name" value="MarR_2"/>
    <property type="match status" value="1"/>
</dbReference>
<organism evidence="2 3">
    <name type="scientific">Sinomonas cyclohexanicum</name>
    <name type="common">Corynebacterium cyclohexanicum</name>
    <dbReference type="NCBI Taxonomy" id="322009"/>
    <lineage>
        <taxon>Bacteria</taxon>
        <taxon>Bacillati</taxon>
        <taxon>Actinomycetota</taxon>
        <taxon>Actinomycetes</taxon>
        <taxon>Micrococcales</taxon>
        <taxon>Micrococcaceae</taxon>
        <taxon>Sinomonas</taxon>
    </lineage>
</organism>
<dbReference type="SUPFAM" id="SSF46785">
    <property type="entry name" value="Winged helix' DNA-binding domain"/>
    <property type="match status" value="1"/>
</dbReference>
<sequence>MTEPRWLTAQERRAWLALLSVNTLLPAALDAHLTQLNKLSLFDYNVLAMLSEAEGRMLPMKELASRTSASLSRLSHVVTKLQARGWIDRQPSPDDARVTTAHLTDAGWETIVDLAPDHVERVRQLVFDALDPEDVGRLAEIGEKVVARLQEDNWIFRDPSRSAIVAAERESPAVREGEAAHDAGVAP</sequence>
<evidence type="ECO:0000259" key="1">
    <source>
        <dbReference type="PROSITE" id="PS50995"/>
    </source>
</evidence>
<accession>A0ABM7PZU0</accession>
<dbReference type="PROSITE" id="PS50995">
    <property type="entry name" value="HTH_MARR_2"/>
    <property type="match status" value="1"/>
</dbReference>
<dbReference type="InterPro" id="IPR039422">
    <property type="entry name" value="MarR/SlyA-like"/>
</dbReference>
<dbReference type="InterPro" id="IPR036388">
    <property type="entry name" value="WH-like_DNA-bd_sf"/>
</dbReference>
<dbReference type="EMBL" id="AP024525">
    <property type="protein sequence ID" value="BCT77827.1"/>
    <property type="molecule type" value="Genomic_DNA"/>
</dbReference>
<dbReference type="PANTHER" id="PTHR33164">
    <property type="entry name" value="TRANSCRIPTIONAL REGULATOR, MARR FAMILY"/>
    <property type="match status" value="1"/>
</dbReference>
<reference evidence="2 3" key="1">
    <citation type="journal article" date="2021" name="J. Biosci. Bioeng.">
        <title>Identification and characterization of a chc gene cluster responsible for the aromatization pathway of cyclohexanecarboxylate degradation in Sinomonas cyclohexanicum ATCC 51369.</title>
        <authorList>
            <person name="Yamamoto T."/>
            <person name="Hasegawa Y."/>
            <person name="Lau P.C.K."/>
            <person name="Iwaki H."/>
        </authorList>
    </citation>
    <scope>NUCLEOTIDE SEQUENCE [LARGE SCALE GENOMIC DNA]</scope>
    <source>
        <strain evidence="2 3">ATCC 51369</strain>
    </source>
</reference>
<keyword evidence="3" id="KW-1185">Reference proteome</keyword>
<dbReference type="InterPro" id="IPR000835">
    <property type="entry name" value="HTH_MarR-typ"/>
</dbReference>
<dbReference type="SMART" id="SM00347">
    <property type="entry name" value="HTH_MARR"/>
    <property type="match status" value="1"/>
</dbReference>